<evidence type="ECO:0000313" key="3">
    <source>
        <dbReference type="Proteomes" id="UP000246702"/>
    </source>
</evidence>
<reference evidence="2 3" key="1">
    <citation type="submission" date="2016-12" db="EMBL/GenBank/DDBJ databases">
        <title>The genomes of Aspergillus section Nigri reveals drivers in fungal speciation.</title>
        <authorList>
            <consortium name="DOE Joint Genome Institute"/>
            <person name="Vesth T.C."/>
            <person name="Nybo J."/>
            <person name="Theobald S."/>
            <person name="Brandl J."/>
            <person name="Frisvad J.C."/>
            <person name="Nielsen K.F."/>
            <person name="Lyhne E.K."/>
            <person name="Kogle M.E."/>
            <person name="Kuo A."/>
            <person name="Riley R."/>
            <person name="Clum A."/>
            <person name="Nolan M."/>
            <person name="Lipzen A."/>
            <person name="Salamov A."/>
            <person name="Henrissat B."/>
            <person name="Wiebenga A."/>
            <person name="De Vries R.P."/>
            <person name="Grigoriev I.V."/>
            <person name="Mortensen U.H."/>
            <person name="Andersen M.R."/>
            <person name="Baker S.E."/>
        </authorList>
    </citation>
    <scope>NUCLEOTIDE SEQUENCE [LARGE SCALE GENOMIC DNA]</scope>
    <source>
        <strain evidence="2 3">CBS 115572</strain>
    </source>
</reference>
<dbReference type="Proteomes" id="UP000246702">
    <property type="component" value="Unassembled WGS sequence"/>
</dbReference>
<dbReference type="AlphaFoldDB" id="A0A317X8E4"/>
<comment type="caution">
    <text evidence="2">The sequence shown here is derived from an EMBL/GenBank/DDBJ whole genome shotgun (WGS) entry which is preliminary data.</text>
</comment>
<gene>
    <name evidence="2" type="ORF">BO94DRAFT_542834</name>
</gene>
<feature type="compositionally biased region" description="Polar residues" evidence="1">
    <location>
        <begin position="364"/>
        <end position="378"/>
    </location>
</feature>
<dbReference type="GeneID" id="37115252"/>
<dbReference type="EMBL" id="MSFK01000004">
    <property type="protein sequence ID" value="PWY94545.1"/>
    <property type="molecule type" value="Genomic_DNA"/>
</dbReference>
<evidence type="ECO:0000256" key="1">
    <source>
        <dbReference type="SAM" id="MobiDB-lite"/>
    </source>
</evidence>
<feature type="region of interest" description="Disordered" evidence="1">
    <location>
        <begin position="347"/>
        <end position="382"/>
    </location>
</feature>
<dbReference type="OrthoDB" id="4537012at2759"/>
<accession>A0A317X8E4</accession>
<organism evidence="2 3">
    <name type="scientific">Aspergillus sclerotioniger CBS 115572</name>
    <dbReference type="NCBI Taxonomy" id="1450535"/>
    <lineage>
        <taxon>Eukaryota</taxon>
        <taxon>Fungi</taxon>
        <taxon>Dikarya</taxon>
        <taxon>Ascomycota</taxon>
        <taxon>Pezizomycotina</taxon>
        <taxon>Eurotiomycetes</taxon>
        <taxon>Eurotiomycetidae</taxon>
        <taxon>Eurotiales</taxon>
        <taxon>Aspergillaceae</taxon>
        <taxon>Aspergillus</taxon>
        <taxon>Aspergillus subgen. Circumdati</taxon>
    </lineage>
</organism>
<proteinExistence type="predicted"/>
<dbReference type="RefSeq" id="XP_025471306.1">
    <property type="nucleotide sequence ID" value="XM_025613109.1"/>
</dbReference>
<name>A0A317X8E4_9EURO</name>
<keyword evidence="3" id="KW-1185">Reference proteome</keyword>
<protein>
    <submittedName>
        <fullName evidence="2">Uncharacterized protein</fullName>
    </submittedName>
</protein>
<sequence length="526" mass="59366">MSAARLSQQFRDIANKVDQLATNYTGSDGEVLDYIFDDDDLETGLEKLWDMIPSRWRDRLQPKPNRLYSQLRRNYKGKSLDKFTEETVWNWALTPELFYKYGSTETVQHNSKLFDTIFSSLIRVEELVDQRFKEISDTNILAQSLIQHGLISNKIGDMAKGRLNTWILAGRKYKSLADALGGRGALIYLPDYSHSLYETLFHINGKHGLAIIQLLGNYVPKAAGEKRIYDFNAHDVADKIYSKFACSQSTFIHTTFIQEAVTEQRAKRVRRPRKRTKFALQDGTSAGLMKTPTISGQASAWHLQEPAPDTNEIHRPISDASIQGQIQSTDNACLSFQSTACDFHTMSEDPASVSNNTSSSGSNRQTQPNPHQVPSSIQHHTRHEPLVQSTLTSYCRPNAPVSYTGATTHDVPIPLGTDLAQENEQHWSNALVQVGMSHRQHSDCVPFDETDWQSNNNDDTRLNLGNRTERTNTEYNDQTHSGQAYATRNLDLDWSIMFTDIASMDPSQGLAYMSANLDYGWTQSQG</sequence>
<evidence type="ECO:0000313" key="2">
    <source>
        <dbReference type="EMBL" id="PWY94545.1"/>
    </source>
</evidence>
<feature type="compositionally biased region" description="Low complexity" evidence="1">
    <location>
        <begin position="352"/>
        <end position="363"/>
    </location>
</feature>